<reference evidence="7 8" key="1">
    <citation type="journal article" date="2018" name="Sci. Rep.">
        <title>Comparative genomics provides insights into the lifestyle and reveals functional heterogeneity of dark septate endophytic fungi.</title>
        <authorList>
            <person name="Knapp D.G."/>
            <person name="Nemeth J.B."/>
            <person name="Barry K."/>
            <person name="Hainaut M."/>
            <person name="Henrissat B."/>
            <person name="Johnson J."/>
            <person name="Kuo A."/>
            <person name="Lim J.H.P."/>
            <person name="Lipzen A."/>
            <person name="Nolan M."/>
            <person name="Ohm R.A."/>
            <person name="Tamas L."/>
            <person name="Grigoriev I.V."/>
            <person name="Spatafora J.W."/>
            <person name="Nagy L.G."/>
            <person name="Kovacs G.M."/>
        </authorList>
    </citation>
    <scope>NUCLEOTIDE SEQUENCE [LARGE SCALE GENOMIC DNA]</scope>
    <source>
        <strain evidence="7 8">DSE2036</strain>
    </source>
</reference>
<dbReference type="EC" id="2.7.11.1" evidence="1"/>
<dbReference type="GO" id="GO:0005524">
    <property type="term" value="F:ATP binding"/>
    <property type="evidence" value="ECO:0007669"/>
    <property type="project" value="UniProtKB-UniRule"/>
</dbReference>
<sequence length="300" mass="33788">MNRADPTGLVADRYQLCAEIGRGTFGVVYSGYDVETGRWVAVKTERAGAKHPLLGAEHAAYWCLAGQPGIPSMHWFGDHHGGRAMVLDLLGGSLQKLRFSLEGVAELAVQLLYRLESVHSRLLLHRDIKPANIVTDMHGSGVYLIDFGFAKRYFDPKTGLHIRRRKVGGFVGTSRYASANAHNSYVQSRRDDLESLGYVLVELCGGPLPWQQVPPKHQADRHAYLARVKKTILTQRLCRNCPTPFAEAFDEYRSYVRRLGFQEKPDYEYLRSIWRPMMSGECRARCDVASMLADPLVPHT</sequence>
<dbReference type="InterPro" id="IPR008271">
    <property type="entry name" value="Ser/Thr_kinase_AS"/>
</dbReference>
<dbReference type="InterPro" id="IPR011009">
    <property type="entry name" value="Kinase-like_dom_sf"/>
</dbReference>
<keyword evidence="2 4" id="KW-0547">Nucleotide-binding</keyword>
<dbReference type="InterPro" id="IPR017441">
    <property type="entry name" value="Protein_kinase_ATP_BS"/>
</dbReference>
<keyword evidence="7" id="KW-0418">Kinase</keyword>
<dbReference type="Proteomes" id="UP000244855">
    <property type="component" value="Unassembled WGS sequence"/>
</dbReference>
<keyword evidence="7" id="KW-0808">Transferase</keyword>
<dbReference type="SMART" id="SM00220">
    <property type="entry name" value="S_TKc"/>
    <property type="match status" value="1"/>
</dbReference>
<dbReference type="PROSITE" id="PS00107">
    <property type="entry name" value="PROTEIN_KINASE_ATP"/>
    <property type="match status" value="1"/>
</dbReference>
<dbReference type="STRING" id="97972.A0A2V1DRU4"/>
<dbReference type="OrthoDB" id="1932208at2759"/>
<feature type="binding site" evidence="4">
    <location>
        <position position="43"/>
    </location>
    <ligand>
        <name>ATP</name>
        <dbReference type="ChEBI" id="CHEBI:30616"/>
    </ligand>
</feature>
<evidence type="ECO:0000256" key="3">
    <source>
        <dbReference type="ARBA" id="ARBA00022840"/>
    </source>
</evidence>
<dbReference type="Pfam" id="PF00069">
    <property type="entry name" value="Pkinase"/>
    <property type="match status" value="1"/>
</dbReference>
<evidence type="ECO:0000256" key="1">
    <source>
        <dbReference type="ARBA" id="ARBA00012513"/>
    </source>
</evidence>
<dbReference type="EMBL" id="KZ805380">
    <property type="protein sequence ID" value="PVI00044.1"/>
    <property type="molecule type" value="Genomic_DNA"/>
</dbReference>
<evidence type="ECO:0000256" key="4">
    <source>
        <dbReference type="PROSITE-ProRule" id="PRU10141"/>
    </source>
</evidence>
<dbReference type="SUPFAM" id="SSF56112">
    <property type="entry name" value="Protein kinase-like (PK-like)"/>
    <property type="match status" value="1"/>
</dbReference>
<proteinExistence type="inferred from homology"/>
<dbReference type="PROSITE" id="PS50011">
    <property type="entry name" value="PROTEIN_KINASE_DOM"/>
    <property type="match status" value="1"/>
</dbReference>
<keyword evidence="8" id="KW-1185">Reference proteome</keyword>
<evidence type="ECO:0000256" key="5">
    <source>
        <dbReference type="RuleBase" id="RU000304"/>
    </source>
</evidence>
<gene>
    <name evidence="7" type="ORF">DM02DRAFT_593428</name>
</gene>
<accession>A0A2V1DRU4</accession>
<evidence type="ECO:0000313" key="7">
    <source>
        <dbReference type="EMBL" id="PVI00044.1"/>
    </source>
</evidence>
<dbReference type="CDD" id="cd14016">
    <property type="entry name" value="STKc_CK1"/>
    <property type="match status" value="1"/>
</dbReference>
<name>A0A2V1DRU4_9PLEO</name>
<dbReference type="AlphaFoldDB" id="A0A2V1DRU4"/>
<keyword evidence="5" id="KW-0723">Serine/threonine-protein kinase</keyword>
<organism evidence="7 8">
    <name type="scientific">Periconia macrospinosa</name>
    <dbReference type="NCBI Taxonomy" id="97972"/>
    <lineage>
        <taxon>Eukaryota</taxon>
        <taxon>Fungi</taxon>
        <taxon>Dikarya</taxon>
        <taxon>Ascomycota</taxon>
        <taxon>Pezizomycotina</taxon>
        <taxon>Dothideomycetes</taxon>
        <taxon>Pleosporomycetidae</taxon>
        <taxon>Pleosporales</taxon>
        <taxon>Massarineae</taxon>
        <taxon>Periconiaceae</taxon>
        <taxon>Periconia</taxon>
    </lineage>
</organism>
<evidence type="ECO:0000259" key="6">
    <source>
        <dbReference type="PROSITE" id="PS50011"/>
    </source>
</evidence>
<protein>
    <recommendedName>
        <fullName evidence="1">non-specific serine/threonine protein kinase</fullName>
        <ecNumber evidence="1">2.7.11.1</ecNumber>
    </recommendedName>
</protein>
<comment type="similarity">
    <text evidence="5">Belongs to the protein kinase superfamily.</text>
</comment>
<dbReference type="InterPro" id="IPR000719">
    <property type="entry name" value="Prot_kinase_dom"/>
</dbReference>
<dbReference type="GO" id="GO:0004674">
    <property type="term" value="F:protein serine/threonine kinase activity"/>
    <property type="evidence" value="ECO:0007669"/>
    <property type="project" value="UniProtKB-KW"/>
</dbReference>
<dbReference type="InterPro" id="IPR050235">
    <property type="entry name" value="CK1_Ser-Thr_kinase"/>
</dbReference>
<evidence type="ECO:0000313" key="8">
    <source>
        <dbReference type="Proteomes" id="UP000244855"/>
    </source>
</evidence>
<feature type="domain" description="Protein kinase" evidence="6">
    <location>
        <begin position="14"/>
        <end position="297"/>
    </location>
</feature>
<dbReference type="PROSITE" id="PS00108">
    <property type="entry name" value="PROTEIN_KINASE_ST"/>
    <property type="match status" value="1"/>
</dbReference>
<evidence type="ECO:0000256" key="2">
    <source>
        <dbReference type="ARBA" id="ARBA00022741"/>
    </source>
</evidence>
<dbReference type="Gene3D" id="1.10.510.10">
    <property type="entry name" value="Transferase(Phosphotransferase) domain 1"/>
    <property type="match status" value="1"/>
</dbReference>
<dbReference type="PANTHER" id="PTHR11909">
    <property type="entry name" value="CASEIN KINASE-RELATED"/>
    <property type="match status" value="1"/>
</dbReference>
<keyword evidence="3 4" id="KW-0067">ATP-binding</keyword>